<keyword evidence="4" id="KW-0812">Transmembrane</keyword>
<evidence type="ECO:0008006" key="9">
    <source>
        <dbReference type="Google" id="ProtNLM"/>
    </source>
</evidence>
<evidence type="ECO:0000256" key="3">
    <source>
        <dbReference type="SAM" id="MobiDB-lite"/>
    </source>
</evidence>
<dbReference type="InterPro" id="IPR000008">
    <property type="entry name" value="C2_dom"/>
</dbReference>
<protein>
    <recommendedName>
        <fullName evidence="9">C2 domain-containing protein</fullName>
    </recommendedName>
</protein>
<dbReference type="PANTHER" id="PTHR46296:SF8">
    <property type="entry name" value="OS06G0297800 PROTEIN"/>
    <property type="match status" value="1"/>
</dbReference>
<evidence type="ECO:0000259" key="6">
    <source>
        <dbReference type="PROSITE" id="PS51778"/>
    </source>
</evidence>
<feature type="domain" description="C2" evidence="5">
    <location>
        <begin position="79"/>
        <end position="219"/>
    </location>
</feature>
<dbReference type="PROSITE" id="PS50004">
    <property type="entry name" value="C2"/>
    <property type="match status" value="1"/>
</dbReference>
<reference evidence="7" key="1">
    <citation type="journal article" date="2020" name="bioRxiv">
        <title>Comparative genomics of Chlamydomonas.</title>
        <authorList>
            <person name="Craig R.J."/>
            <person name="Hasan A.R."/>
            <person name="Ness R.W."/>
            <person name="Keightley P.D."/>
        </authorList>
    </citation>
    <scope>NUCLEOTIDE SEQUENCE</scope>
    <source>
        <strain evidence="7">CCAP 11/70</strain>
    </source>
</reference>
<dbReference type="GO" id="GO:0016020">
    <property type="term" value="C:membrane"/>
    <property type="evidence" value="ECO:0007669"/>
    <property type="project" value="UniProtKB-SubCell"/>
</dbReference>
<keyword evidence="2 4" id="KW-0472">Membrane</keyword>
<name>A0A835XZE9_9CHLO</name>
<dbReference type="InterPro" id="IPR035892">
    <property type="entry name" value="C2_domain_sf"/>
</dbReference>
<feature type="region of interest" description="Disordered" evidence="3">
    <location>
        <begin position="473"/>
        <end position="514"/>
    </location>
</feature>
<dbReference type="SMART" id="SM00239">
    <property type="entry name" value="C2"/>
    <property type="match status" value="1"/>
</dbReference>
<sequence>MLRRVCARRCPASGKLELKSNVAADTQGLNEALSDLEELSSRRHNGLEIEQFGSAGRPLHAISGDSRVSSSALSEFRKDNASSGTSAWSRWLGGDYFLCVEVKEGSELDPGTVTGNLVRATCDPFVRVALQRNSPGGGAPVPLAEAETRVVYRNAFPKWEECLPFPLDDVTEDTSIVMRLYDKDIGHFNSFVSLPITTVSLPMTTVLAGITDLGQSTIYQLPLQDRQGVQRRKGALLFGVSILEKAQYTEMRAVIKKLQDPDKIHSQLGGYRLHLKVHAFKNLTCSSMQGANLAAEVKLCCYESRLPLRCLVVDGEASPTDLELAIPLGAAFQEGGVIKGKDRLQGEGVIKGKDRLQFGDVRIDLYAGKTRVAKTQVPIWDVPYKPDPPPPEDLSRATAPAFSSARISTPEGKDGGSTPGGKDRGSTPGGIDMKRQPTTDSPPGSPRATRADANSSSSSFLGSLTANLASALGKNRSGTQPETPFANPSDPLPSLATVSAPPAPPPTPPPLWEGKRYCRRMERLGGQLGVSPMVEVSMQLVPASEAAAAAAAGAGGGSGGGGGVDFDADDDEAAEPLAAPAPYDHVVADFVVAAGPQAVCRAVYGPGSELADRITAADGMTDVQYGTWAPDPDGKALLVQTMNYMKPTPVGPTAVVATMRVISKGPGGFLLRNTITPNVPPVGQCVNVQMQVVGTLAGPGKTRLTASLKTEWFKSGMMVSVLKGKVDSATPGDSRKWFATMQRELAATFGGDGGGAGITVDAAGGAATVASAGGAVLANPAGATPGPSSLLAALTSPSVLLLLVSWTIALLAVFAFFRISSRLADANKAVAQLAEALAALPGRLAPALQQCGEGAGLGPAGVGAGAGNGAAGPRG</sequence>
<evidence type="ECO:0000256" key="2">
    <source>
        <dbReference type="ARBA" id="ARBA00023136"/>
    </source>
</evidence>
<dbReference type="OrthoDB" id="541621at2759"/>
<dbReference type="SUPFAM" id="SSF49562">
    <property type="entry name" value="C2 domain (Calcium/lipid-binding domain, CaLB)"/>
    <property type="match status" value="1"/>
</dbReference>
<proteinExistence type="predicted"/>
<dbReference type="EMBL" id="JAEHOE010000055">
    <property type="protein sequence ID" value="KAG2491241.1"/>
    <property type="molecule type" value="Genomic_DNA"/>
</dbReference>
<keyword evidence="8" id="KW-1185">Reference proteome</keyword>
<comment type="subcellular location">
    <subcellularLocation>
        <location evidence="1">Membrane</location>
    </subcellularLocation>
</comment>
<feature type="compositionally biased region" description="Pro residues" evidence="3">
    <location>
        <begin position="501"/>
        <end position="511"/>
    </location>
</feature>
<dbReference type="Proteomes" id="UP000612055">
    <property type="component" value="Unassembled WGS sequence"/>
</dbReference>
<dbReference type="Pfam" id="PF00168">
    <property type="entry name" value="C2"/>
    <property type="match status" value="1"/>
</dbReference>
<evidence type="ECO:0000256" key="1">
    <source>
        <dbReference type="ARBA" id="ARBA00004370"/>
    </source>
</evidence>
<dbReference type="Pfam" id="PF16016">
    <property type="entry name" value="VASt"/>
    <property type="match status" value="1"/>
</dbReference>
<evidence type="ECO:0000313" key="8">
    <source>
        <dbReference type="Proteomes" id="UP000612055"/>
    </source>
</evidence>
<dbReference type="InterPro" id="IPR044511">
    <property type="entry name" value="At1g03370/At5g50170-like"/>
</dbReference>
<dbReference type="CDD" id="cd00030">
    <property type="entry name" value="C2"/>
    <property type="match status" value="1"/>
</dbReference>
<comment type="caution">
    <text evidence="7">The sequence shown here is derived from an EMBL/GenBank/DDBJ whole genome shotgun (WGS) entry which is preliminary data.</text>
</comment>
<evidence type="ECO:0000259" key="5">
    <source>
        <dbReference type="PROSITE" id="PS50004"/>
    </source>
</evidence>
<feature type="region of interest" description="Disordered" evidence="3">
    <location>
        <begin position="380"/>
        <end position="460"/>
    </location>
</feature>
<organism evidence="7 8">
    <name type="scientific">Edaphochlamys debaryana</name>
    <dbReference type="NCBI Taxonomy" id="47281"/>
    <lineage>
        <taxon>Eukaryota</taxon>
        <taxon>Viridiplantae</taxon>
        <taxon>Chlorophyta</taxon>
        <taxon>core chlorophytes</taxon>
        <taxon>Chlorophyceae</taxon>
        <taxon>CS clade</taxon>
        <taxon>Chlamydomonadales</taxon>
        <taxon>Chlamydomonadales incertae sedis</taxon>
        <taxon>Edaphochlamys</taxon>
    </lineage>
</organism>
<gene>
    <name evidence="7" type="ORF">HYH03_010448</name>
</gene>
<dbReference type="InterPro" id="IPR031968">
    <property type="entry name" value="VASt"/>
</dbReference>
<accession>A0A835XZE9</accession>
<dbReference type="PANTHER" id="PTHR46296">
    <property type="entry name" value="BNAA05G37250D PROTEIN"/>
    <property type="match status" value="1"/>
</dbReference>
<evidence type="ECO:0000313" key="7">
    <source>
        <dbReference type="EMBL" id="KAG2491241.1"/>
    </source>
</evidence>
<dbReference type="Gene3D" id="2.60.40.150">
    <property type="entry name" value="C2 domain"/>
    <property type="match status" value="1"/>
</dbReference>
<keyword evidence="4" id="KW-1133">Transmembrane helix</keyword>
<evidence type="ECO:0000256" key="4">
    <source>
        <dbReference type="SAM" id="Phobius"/>
    </source>
</evidence>
<dbReference type="AlphaFoldDB" id="A0A835XZE9"/>
<feature type="transmembrane region" description="Helical" evidence="4">
    <location>
        <begin position="799"/>
        <end position="819"/>
    </location>
</feature>
<dbReference type="PROSITE" id="PS51778">
    <property type="entry name" value="VAST"/>
    <property type="match status" value="1"/>
</dbReference>
<feature type="domain" description="VASt" evidence="6">
    <location>
        <begin position="583"/>
        <end position="750"/>
    </location>
</feature>